<evidence type="ECO:0000256" key="2">
    <source>
        <dbReference type="ARBA" id="ARBA00005581"/>
    </source>
</evidence>
<accession>A0A1J6IQQ0</accession>
<keyword evidence="3 6" id="KW-0713">Self-incompatibility</keyword>
<feature type="signal peptide" evidence="6">
    <location>
        <begin position="1"/>
        <end position="22"/>
    </location>
</feature>
<dbReference type="GO" id="GO:0060320">
    <property type="term" value="P:rejection of self pollen"/>
    <property type="evidence" value="ECO:0007669"/>
    <property type="project" value="UniProtKB-KW"/>
</dbReference>
<dbReference type="InterPro" id="IPR010264">
    <property type="entry name" value="Self-incomp_S1"/>
</dbReference>
<evidence type="ECO:0000256" key="1">
    <source>
        <dbReference type="ARBA" id="ARBA00004613"/>
    </source>
</evidence>
<evidence type="ECO:0000256" key="4">
    <source>
        <dbReference type="ARBA" id="ARBA00022525"/>
    </source>
</evidence>
<dbReference type="EMBL" id="MJEQ01037184">
    <property type="protein sequence ID" value="OIT06588.1"/>
    <property type="molecule type" value="Genomic_DNA"/>
</dbReference>
<reference evidence="7" key="1">
    <citation type="submission" date="2016-11" db="EMBL/GenBank/DDBJ databases">
        <title>The genome of Nicotiana attenuata.</title>
        <authorList>
            <person name="Xu S."/>
            <person name="Brockmoeller T."/>
            <person name="Gaquerel E."/>
            <person name="Navarro A."/>
            <person name="Kuhl H."/>
            <person name="Gase K."/>
            <person name="Ling Z."/>
            <person name="Zhou W."/>
            <person name="Kreitzer C."/>
            <person name="Stanke M."/>
            <person name="Tang H."/>
            <person name="Lyons E."/>
            <person name="Pandey P."/>
            <person name="Pandey S.P."/>
            <person name="Timmermann B."/>
            <person name="Baldwin I.T."/>
        </authorList>
    </citation>
    <scope>NUCLEOTIDE SEQUENCE [LARGE SCALE GENOMIC DNA]</scope>
    <source>
        <strain evidence="7">UT</strain>
    </source>
</reference>
<dbReference type="Proteomes" id="UP000187609">
    <property type="component" value="Unassembled WGS sequence"/>
</dbReference>
<keyword evidence="4 6" id="KW-0964">Secreted</keyword>
<gene>
    <name evidence="7" type="ORF">A4A49_61371</name>
</gene>
<evidence type="ECO:0000256" key="5">
    <source>
        <dbReference type="ARBA" id="ARBA00022729"/>
    </source>
</evidence>
<protein>
    <recommendedName>
        <fullName evidence="6">S-protein homolog</fullName>
    </recommendedName>
</protein>
<sequence>MVHYLVKIIFLLFIIMPQNILSCPFVEFGREVHILNSLPGNSPQLEYHCASGDDELGYHYPAIGTDFHWEFCGWINTLFFCHFWWGDKDSSFVVYNDLETCIWDGRNFIPSNTVKCLWKVQDDGFYLGYFDEYAGENVYHKYRDW</sequence>
<organism evidence="7 8">
    <name type="scientific">Nicotiana attenuata</name>
    <name type="common">Coyote tobacco</name>
    <dbReference type="NCBI Taxonomy" id="49451"/>
    <lineage>
        <taxon>Eukaryota</taxon>
        <taxon>Viridiplantae</taxon>
        <taxon>Streptophyta</taxon>
        <taxon>Embryophyta</taxon>
        <taxon>Tracheophyta</taxon>
        <taxon>Spermatophyta</taxon>
        <taxon>Magnoliopsida</taxon>
        <taxon>eudicotyledons</taxon>
        <taxon>Gunneridae</taxon>
        <taxon>Pentapetalae</taxon>
        <taxon>asterids</taxon>
        <taxon>lamiids</taxon>
        <taxon>Solanales</taxon>
        <taxon>Solanaceae</taxon>
        <taxon>Nicotianoideae</taxon>
        <taxon>Nicotianeae</taxon>
        <taxon>Nicotiana</taxon>
    </lineage>
</organism>
<dbReference type="GO" id="GO:0005576">
    <property type="term" value="C:extracellular region"/>
    <property type="evidence" value="ECO:0007669"/>
    <property type="project" value="UniProtKB-SubCell"/>
</dbReference>
<comment type="caution">
    <text evidence="7">The sequence shown here is derived from an EMBL/GenBank/DDBJ whole genome shotgun (WGS) entry which is preliminary data.</text>
</comment>
<dbReference type="Gramene" id="OIT06588">
    <property type="protein sequence ID" value="OIT06588"/>
    <property type="gene ID" value="A4A49_61371"/>
</dbReference>
<keyword evidence="8" id="KW-1185">Reference proteome</keyword>
<comment type="similarity">
    <text evidence="2 6">Belongs to the plant self-incompatibility (S1) protein family.</text>
</comment>
<dbReference type="SMR" id="A0A1J6IQQ0"/>
<dbReference type="Pfam" id="PF05938">
    <property type="entry name" value="Self-incomp_S1"/>
    <property type="match status" value="1"/>
</dbReference>
<dbReference type="OMA" id="HEVHILN"/>
<evidence type="ECO:0000256" key="6">
    <source>
        <dbReference type="RuleBase" id="RU367044"/>
    </source>
</evidence>
<evidence type="ECO:0000313" key="8">
    <source>
        <dbReference type="Proteomes" id="UP000187609"/>
    </source>
</evidence>
<feature type="chain" id="PRO_5025094748" description="S-protein homolog" evidence="6">
    <location>
        <begin position="23"/>
        <end position="145"/>
    </location>
</feature>
<comment type="subcellular location">
    <subcellularLocation>
        <location evidence="1 6">Secreted</location>
    </subcellularLocation>
</comment>
<proteinExistence type="inferred from homology"/>
<keyword evidence="5 6" id="KW-0732">Signal</keyword>
<dbReference type="AlphaFoldDB" id="A0A1J6IQQ0"/>
<evidence type="ECO:0000256" key="3">
    <source>
        <dbReference type="ARBA" id="ARBA00022471"/>
    </source>
</evidence>
<evidence type="ECO:0000313" key="7">
    <source>
        <dbReference type="EMBL" id="OIT06588.1"/>
    </source>
</evidence>
<dbReference type="PANTHER" id="PTHR31232">
    <property type="match status" value="1"/>
</dbReference>
<dbReference type="PANTHER" id="PTHR31232:SF61">
    <property type="entry name" value="S-PROTEIN HOMOLOG"/>
    <property type="match status" value="1"/>
</dbReference>
<name>A0A1J6IQQ0_NICAT</name>